<evidence type="ECO:0000256" key="5">
    <source>
        <dbReference type="SAM" id="Phobius"/>
    </source>
</evidence>
<dbReference type="AlphaFoldDB" id="A0A1N7LXG5"/>
<evidence type="ECO:0000259" key="7">
    <source>
        <dbReference type="PROSITE" id="PS50885"/>
    </source>
</evidence>
<dbReference type="EMBL" id="FTOH01000004">
    <property type="protein sequence ID" value="SIS78538.1"/>
    <property type="molecule type" value="Genomic_DNA"/>
</dbReference>
<sequence length="673" mass="73805">MFRSLMLPGIKFMGRLSYASKFSLISFLFLVPLVILSGQVFLAAFDSMKKTEREINAVHSVELLLAFAEELEIVRDISAAAVIQSDQALRDEATRLIGLLPQKTNTLLDQLEDDNLITSIEEWRSQYLGRFSIVGEQRQPAFLDQFNYFQTNIEEIYLTARQYAQTSGLTLDSDDTIQRLTSTLLIDLPQVERAAGLGHSAGIYAFAEQYLQSSTYDLMNLIYDEILAAEQGTELVMANAEVTGDAALADNARNVLAFLNDLRMTLDEEVIMAASVERPWQDFHSYYLDASSVFSNMRGNAFPLLKTRLEERLAGQSARVTTLVTVLLVTLSIIVYLYLSFFMSVRATIKSFTRTAGVVAGGDFTRRIDVVGSDEMGQLRDAFNQMIDNIRQTLTAVKDSASEVGVNVSEVESIADRSREAVTVQLAQTNEVSTTIEEVAESAADVSRLAEEAEEAARSGQGKSDEAGKVVTRVMGEVGRLSDEMENSMAAVNRLADNSTSISSILETIKGIAEQTNLLALNAAIEAARAGEQGRGFAVVADEVRTLASRTQGSAQEIETLISDVQENIVKAVDTMRVNRDMVDATVKNSVQVSDTLAEIQQSMGDIQQRTDRIAGTAGQQREAATRLRTNLSEIRSTGEETSRNAEGTVQAVAKTRSIAESLGNKVDQFKVN</sequence>
<feature type="transmembrane region" description="Helical" evidence="5">
    <location>
        <begin position="323"/>
        <end position="345"/>
    </location>
</feature>
<dbReference type="Pfam" id="PF00015">
    <property type="entry name" value="MCPsignal"/>
    <property type="match status" value="1"/>
</dbReference>
<gene>
    <name evidence="8" type="ORF">SAMN05421686_104280</name>
</gene>
<keyword evidence="5" id="KW-1133">Transmembrane helix</keyword>
<dbReference type="InterPro" id="IPR004089">
    <property type="entry name" value="MCPsignal_dom"/>
</dbReference>
<keyword evidence="2 4" id="KW-0807">Transducer</keyword>
<evidence type="ECO:0000313" key="8">
    <source>
        <dbReference type="EMBL" id="SIS78538.1"/>
    </source>
</evidence>
<dbReference type="InterPro" id="IPR003660">
    <property type="entry name" value="HAMP_dom"/>
</dbReference>
<dbReference type="CDD" id="cd06225">
    <property type="entry name" value="HAMP"/>
    <property type="match status" value="1"/>
</dbReference>
<keyword evidence="5" id="KW-0472">Membrane</keyword>
<dbReference type="Proteomes" id="UP000185639">
    <property type="component" value="Unassembled WGS sequence"/>
</dbReference>
<dbReference type="OrthoDB" id="5800769at2"/>
<dbReference type="GO" id="GO:0016020">
    <property type="term" value="C:membrane"/>
    <property type="evidence" value="ECO:0007669"/>
    <property type="project" value="UniProtKB-SubCell"/>
</dbReference>
<reference evidence="9" key="1">
    <citation type="submission" date="2017-01" db="EMBL/GenBank/DDBJ databases">
        <authorList>
            <person name="Varghese N."/>
            <person name="Submissions S."/>
        </authorList>
    </citation>
    <scope>NUCLEOTIDE SEQUENCE [LARGE SCALE GENOMIC DNA]</scope>
    <source>
        <strain evidence="9">DSM 24913</strain>
    </source>
</reference>
<dbReference type="FunFam" id="1.10.287.950:FF:000001">
    <property type="entry name" value="Methyl-accepting chemotaxis sensory transducer"/>
    <property type="match status" value="1"/>
</dbReference>
<dbReference type="PANTHER" id="PTHR32089">
    <property type="entry name" value="METHYL-ACCEPTING CHEMOTAXIS PROTEIN MCPB"/>
    <property type="match status" value="1"/>
</dbReference>
<dbReference type="RefSeq" id="WP_076515120.1">
    <property type="nucleotide sequence ID" value="NZ_FTOH01000004.1"/>
</dbReference>
<dbReference type="GO" id="GO:0006935">
    <property type="term" value="P:chemotaxis"/>
    <property type="evidence" value="ECO:0007669"/>
    <property type="project" value="UniProtKB-ARBA"/>
</dbReference>
<evidence type="ECO:0000256" key="4">
    <source>
        <dbReference type="PROSITE-ProRule" id="PRU00284"/>
    </source>
</evidence>
<keyword evidence="5" id="KW-0812">Transmembrane</keyword>
<dbReference type="SMART" id="SM00304">
    <property type="entry name" value="HAMP"/>
    <property type="match status" value="1"/>
</dbReference>
<dbReference type="SMART" id="SM00283">
    <property type="entry name" value="MA"/>
    <property type="match status" value="1"/>
</dbReference>
<comment type="subcellular location">
    <subcellularLocation>
        <location evidence="1">Membrane</location>
    </subcellularLocation>
</comment>
<proteinExistence type="inferred from homology"/>
<dbReference type="PROSITE" id="PS50111">
    <property type="entry name" value="CHEMOTAXIS_TRANSDUC_2"/>
    <property type="match status" value="1"/>
</dbReference>
<dbReference type="Gene3D" id="1.10.287.950">
    <property type="entry name" value="Methyl-accepting chemotaxis protein"/>
    <property type="match status" value="1"/>
</dbReference>
<dbReference type="CDD" id="cd11386">
    <property type="entry name" value="MCP_signal"/>
    <property type="match status" value="1"/>
</dbReference>
<feature type="domain" description="HAMP" evidence="7">
    <location>
        <begin position="343"/>
        <end position="395"/>
    </location>
</feature>
<evidence type="ECO:0000256" key="3">
    <source>
        <dbReference type="ARBA" id="ARBA00029447"/>
    </source>
</evidence>
<feature type="domain" description="Methyl-accepting transducer" evidence="6">
    <location>
        <begin position="393"/>
        <end position="636"/>
    </location>
</feature>
<evidence type="ECO:0000313" key="9">
    <source>
        <dbReference type="Proteomes" id="UP000185639"/>
    </source>
</evidence>
<organism evidence="8 9">
    <name type="scientific">Thalassolituus maritimus</name>
    <dbReference type="NCBI Taxonomy" id="484498"/>
    <lineage>
        <taxon>Bacteria</taxon>
        <taxon>Pseudomonadati</taxon>
        <taxon>Pseudomonadota</taxon>
        <taxon>Gammaproteobacteria</taxon>
        <taxon>Oceanospirillales</taxon>
        <taxon>Oceanospirillaceae</taxon>
        <taxon>Thalassolituus</taxon>
    </lineage>
</organism>
<name>A0A1N7LXG5_9GAMM</name>
<dbReference type="PANTHER" id="PTHR32089:SF120">
    <property type="entry name" value="METHYL-ACCEPTING CHEMOTAXIS PROTEIN TLPQ"/>
    <property type="match status" value="1"/>
</dbReference>
<evidence type="ECO:0000259" key="6">
    <source>
        <dbReference type="PROSITE" id="PS50111"/>
    </source>
</evidence>
<evidence type="ECO:0000256" key="2">
    <source>
        <dbReference type="ARBA" id="ARBA00023224"/>
    </source>
</evidence>
<evidence type="ECO:0000256" key="1">
    <source>
        <dbReference type="ARBA" id="ARBA00004370"/>
    </source>
</evidence>
<dbReference type="PROSITE" id="PS50885">
    <property type="entry name" value="HAMP"/>
    <property type="match status" value="1"/>
</dbReference>
<dbReference type="SUPFAM" id="SSF58104">
    <property type="entry name" value="Methyl-accepting chemotaxis protein (MCP) signaling domain"/>
    <property type="match status" value="1"/>
</dbReference>
<keyword evidence="9" id="KW-1185">Reference proteome</keyword>
<protein>
    <submittedName>
        <fullName evidence="8">Methyl-accepting chemotaxis protein</fullName>
    </submittedName>
</protein>
<dbReference type="STRING" id="484498.SAMN05421686_104280"/>
<comment type="similarity">
    <text evidence="3">Belongs to the methyl-accepting chemotaxis (MCP) protein family.</text>
</comment>
<dbReference type="GO" id="GO:0007165">
    <property type="term" value="P:signal transduction"/>
    <property type="evidence" value="ECO:0007669"/>
    <property type="project" value="UniProtKB-KW"/>
</dbReference>
<dbReference type="Pfam" id="PF00672">
    <property type="entry name" value="HAMP"/>
    <property type="match status" value="1"/>
</dbReference>
<accession>A0A1N7LXG5</accession>